<dbReference type="InterPro" id="IPR012373">
    <property type="entry name" value="Ferrdict_sens_TM"/>
</dbReference>
<dbReference type="RefSeq" id="WP_162447407.1">
    <property type="nucleotide sequence ID" value="NZ_CP048222.1"/>
</dbReference>
<proteinExistence type="predicted"/>
<protein>
    <submittedName>
        <fullName evidence="4">DUF4974 domain-containing protein</fullName>
    </submittedName>
</protein>
<keyword evidence="5" id="KW-1185">Reference proteome</keyword>
<dbReference type="Pfam" id="PF16344">
    <property type="entry name" value="FecR_C"/>
    <property type="match status" value="1"/>
</dbReference>
<dbReference type="KEGG" id="rhoz:GXP67_34820"/>
<dbReference type="PIRSF" id="PIRSF018266">
    <property type="entry name" value="FecR"/>
    <property type="match status" value="1"/>
</dbReference>
<feature type="domain" description="Protein FecR C-terminal" evidence="3">
    <location>
        <begin position="265"/>
        <end position="332"/>
    </location>
</feature>
<reference evidence="4 5" key="1">
    <citation type="submission" date="2020-01" db="EMBL/GenBank/DDBJ databases">
        <authorList>
            <person name="Kim M.K."/>
        </authorList>
    </citation>
    <scope>NUCLEOTIDE SEQUENCE [LARGE SCALE GENOMIC DNA]</scope>
    <source>
        <strain evidence="4 5">172606-1</strain>
    </source>
</reference>
<dbReference type="PANTHER" id="PTHR30273:SF2">
    <property type="entry name" value="PROTEIN FECR"/>
    <property type="match status" value="1"/>
</dbReference>
<evidence type="ECO:0000313" key="4">
    <source>
        <dbReference type="EMBL" id="QHT71468.1"/>
    </source>
</evidence>
<evidence type="ECO:0000259" key="2">
    <source>
        <dbReference type="Pfam" id="PF04773"/>
    </source>
</evidence>
<dbReference type="PANTHER" id="PTHR30273">
    <property type="entry name" value="PERIPLASMIC SIGNAL SENSOR AND SIGMA FACTOR ACTIVATOR FECR-RELATED"/>
    <property type="match status" value="1"/>
</dbReference>
<evidence type="ECO:0000256" key="1">
    <source>
        <dbReference type="SAM" id="Phobius"/>
    </source>
</evidence>
<dbReference type="Gene3D" id="3.55.50.30">
    <property type="match status" value="1"/>
</dbReference>
<evidence type="ECO:0000313" key="5">
    <source>
        <dbReference type="Proteomes" id="UP000480178"/>
    </source>
</evidence>
<organism evidence="4 5">
    <name type="scientific">Rhodocytophaga rosea</name>
    <dbReference type="NCBI Taxonomy" id="2704465"/>
    <lineage>
        <taxon>Bacteria</taxon>
        <taxon>Pseudomonadati</taxon>
        <taxon>Bacteroidota</taxon>
        <taxon>Cytophagia</taxon>
        <taxon>Cytophagales</taxon>
        <taxon>Rhodocytophagaceae</taxon>
        <taxon>Rhodocytophaga</taxon>
    </lineage>
</organism>
<dbReference type="Gene3D" id="2.60.120.1440">
    <property type="match status" value="1"/>
</dbReference>
<keyword evidence="1" id="KW-1133">Transmembrane helix</keyword>
<sequence>MEPSITKELLFKYFAGQVTALQKQQIEEWAKNPEHEEFFYSCLHEWELKNPQYQTDVPLAIEKFNRFLVLTAEPILQAAVSSRNTFSSNKRKWIQWGIAASLLLILAANAWLFRDRVLYQKYVTAYGATKSIQLSDGSTVILNANSSLSIPRFGFGASTRLVYLKGEANFSVVHTPDHKQFIVQTDPLFNVQVLGTEFTVSARTKQTKVVLTKGKVQVQYKQETQQARQVTMAPGDLVILDKQQGRLRKERVAHPEDYASWQNHRFVFDNTSLVEVCELLRETYGLQVEIRGERLKKQTLTGSFKARSVDEWLQALSDILQINVNRKDNRVLLTE</sequence>
<feature type="transmembrane region" description="Helical" evidence="1">
    <location>
        <begin position="93"/>
        <end position="113"/>
    </location>
</feature>
<keyword evidence="1" id="KW-0812">Transmembrane</keyword>
<dbReference type="InterPro" id="IPR006860">
    <property type="entry name" value="FecR"/>
</dbReference>
<gene>
    <name evidence="4" type="ORF">GXP67_34820</name>
</gene>
<accession>A0A6C0GTG9</accession>
<keyword evidence="1" id="KW-0472">Membrane</keyword>
<dbReference type="InterPro" id="IPR032508">
    <property type="entry name" value="FecR_C"/>
</dbReference>
<dbReference type="GO" id="GO:0016989">
    <property type="term" value="F:sigma factor antagonist activity"/>
    <property type="evidence" value="ECO:0007669"/>
    <property type="project" value="TreeGrafter"/>
</dbReference>
<dbReference type="Proteomes" id="UP000480178">
    <property type="component" value="Chromosome"/>
</dbReference>
<feature type="domain" description="FecR protein" evidence="2">
    <location>
        <begin position="121"/>
        <end position="217"/>
    </location>
</feature>
<dbReference type="EMBL" id="CP048222">
    <property type="protein sequence ID" value="QHT71468.1"/>
    <property type="molecule type" value="Genomic_DNA"/>
</dbReference>
<evidence type="ECO:0000259" key="3">
    <source>
        <dbReference type="Pfam" id="PF16344"/>
    </source>
</evidence>
<name>A0A6C0GTG9_9BACT</name>
<dbReference type="Pfam" id="PF04773">
    <property type="entry name" value="FecR"/>
    <property type="match status" value="1"/>
</dbReference>
<dbReference type="AlphaFoldDB" id="A0A6C0GTG9"/>